<organism evidence="2">
    <name type="scientific">marine sediment metagenome</name>
    <dbReference type="NCBI Taxonomy" id="412755"/>
    <lineage>
        <taxon>unclassified sequences</taxon>
        <taxon>metagenomes</taxon>
        <taxon>ecological metagenomes</taxon>
    </lineage>
</organism>
<comment type="caution">
    <text evidence="2">The sequence shown here is derived from an EMBL/GenBank/DDBJ whole genome shotgun (WGS) entry which is preliminary data.</text>
</comment>
<accession>A0A0F9BAP5</accession>
<dbReference type="InterPro" id="IPR052573">
    <property type="entry name" value="DnaJ_C_subfamily_28"/>
</dbReference>
<evidence type="ECO:0000313" key="2">
    <source>
        <dbReference type="EMBL" id="KKL18715.1"/>
    </source>
</evidence>
<dbReference type="InterPro" id="IPR018961">
    <property type="entry name" value="DnaJ_homolog_subfam-C_membr-28"/>
</dbReference>
<sequence length="100" mass="11191">MAIIERLAKRHIQRAMENGEFDNLEGAGGPLNFEPDDPFVAPELRMAYKIMKNAGYLPPELCIRGEIHQFNELIRLTGDEMVGSHLFSLVGGERTHGQAL</sequence>
<protein>
    <recommendedName>
        <fullName evidence="1">DnaJ homologue subfamily C member 28 conserved domain-containing protein</fullName>
    </recommendedName>
</protein>
<evidence type="ECO:0000259" key="1">
    <source>
        <dbReference type="Pfam" id="PF09350"/>
    </source>
</evidence>
<dbReference type="PANTHER" id="PTHR39158">
    <property type="entry name" value="OS08G0560600 PROTEIN"/>
    <property type="match status" value="1"/>
</dbReference>
<dbReference type="PANTHER" id="PTHR39158:SF1">
    <property type="entry name" value="DNAJ HOMOLOG SUBFAMILY C MEMBER 28"/>
    <property type="match status" value="1"/>
</dbReference>
<dbReference type="EMBL" id="LAZR01038763">
    <property type="protein sequence ID" value="KKL18715.1"/>
    <property type="molecule type" value="Genomic_DNA"/>
</dbReference>
<dbReference type="Pfam" id="PF09350">
    <property type="entry name" value="DJC28_CD"/>
    <property type="match status" value="1"/>
</dbReference>
<gene>
    <name evidence="2" type="ORF">LCGC14_2472740</name>
</gene>
<reference evidence="2" key="1">
    <citation type="journal article" date="2015" name="Nature">
        <title>Complex archaea that bridge the gap between prokaryotes and eukaryotes.</title>
        <authorList>
            <person name="Spang A."/>
            <person name="Saw J.H."/>
            <person name="Jorgensen S.L."/>
            <person name="Zaremba-Niedzwiedzka K."/>
            <person name="Martijn J."/>
            <person name="Lind A.E."/>
            <person name="van Eijk R."/>
            <person name="Schleper C."/>
            <person name="Guy L."/>
            <person name="Ettema T.J."/>
        </authorList>
    </citation>
    <scope>NUCLEOTIDE SEQUENCE</scope>
</reference>
<proteinExistence type="predicted"/>
<feature type="domain" description="DnaJ homologue subfamily C member 28 conserved" evidence="1">
    <location>
        <begin position="8"/>
        <end position="75"/>
    </location>
</feature>
<dbReference type="AlphaFoldDB" id="A0A0F9BAP5"/>
<name>A0A0F9BAP5_9ZZZZ</name>